<organism evidence="2 3">
    <name type="scientific">Effrenium voratum</name>
    <dbReference type="NCBI Taxonomy" id="2562239"/>
    <lineage>
        <taxon>Eukaryota</taxon>
        <taxon>Sar</taxon>
        <taxon>Alveolata</taxon>
        <taxon>Dinophyceae</taxon>
        <taxon>Suessiales</taxon>
        <taxon>Symbiodiniaceae</taxon>
        <taxon>Effrenium</taxon>
    </lineage>
</organism>
<protein>
    <recommendedName>
        <fullName evidence="1">Glycosyl transferase family 25 domain-containing protein</fullName>
    </recommendedName>
</protein>
<dbReference type="EMBL" id="CAUJNA010002902">
    <property type="protein sequence ID" value="CAJ1394641.1"/>
    <property type="molecule type" value="Genomic_DNA"/>
</dbReference>
<proteinExistence type="predicted"/>
<gene>
    <name evidence="2" type="ORF">EVOR1521_LOCUS19252</name>
</gene>
<feature type="domain" description="Glycosyl transferase family 25" evidence="1">
    <location>
        <begin position="1"/>
        <end position="109"/>
    </location>
</feature>
<evidence type="ECO:0000313" key="2">
    <source>
        <dbReference type="EMBL" id="CAJ1394641.1"/>
    </source>
</evidence>
<dbReference type="Pfam" id="PF01755">
    <property type="entry name" value="Glyco_transf_25"/>
    <property type="match status" value="1"/>
</dbReference>
<name>A0AA36N8V2_9DINO</name>
<evidence type="ECO:0000313" key="3">
    <source>
        <dbReference type="Proteomes" id="UP001178507"/>
    </source>
</evidence>
<dbReference type="CDD" id="cd06532">
    <property type="entry name" value="Glyco_transf_25"/>
    <property type="match status" value="1"/>
</dbReference>
<sequence>MSPGERGCCASHLEAWRKCARSGKPLLVLEDDAVILPSFTATLTQALKEMPKDAGALWLTSKDRGSRKRAGKVLMKPHYLWTTVGYIIWPAAAKRFISLLPMDMPVDNFLAWHIKEGEVKGFSVSPAVVRQAQTWNIGSDVPHSDDVALWDA</sequence>
<dbReference type="AlphaFoldDB" id="A0AA36N8V2"/>
<accession>A0AA36N8V2</accession>
<keyword evidence="3" id="KW-1185">Reference proteome</keyword>
<comment type="caution">
    <text evidence="2">The sequence shown here is derived from an EMBL/GenBank/DDBJ whole genome shotgun (WGS) entry which is preliminary data.</text>
</comment>
<dbReference type="Proteomes" id="UP001178507">
    <property type="component" value="Unassembled WGS sequence"/>
</dbReference>
<evidence type="ECO:0000259" key="1">
    <source>
        <dbReference type="Pfam" id="PF01755"/>
    </source>
</evidence>
<dbReference type="InterPro" id="IPR002654">
    <property type="entry name" value="Glyco_trans_25"/>
</dbReference>
<reference evidence="2" key="1">
    <citation type="submission" date="2023-08" db="EMBL/GenBank/DDBJ databases">
        <authorList>
            <person name="Chen Y."/>
            <person name="Shah S."/>
            <person name="Dougan E. K."/>
            <person name="Thang M."/>
            <person name="Chan C."/>
        </authorList>
    </citation>
    <scope>NUCLEOTIDE SEQUENCE</scope>
</reference>